<name>A0A3M7R2J9_BRAPC</name>
<proteinExistence type="predicted"/>
<accession>A0A3M7R2J9</accession>
<reference evidence="2 3" key="1">
    <citation type="journal article" date="2018" name="Sci. Rep.">
        <title>Genomic signatures of local adaptation to the degree of environmental predictability in rotifers.</title>
        <authorList>
            <person name="Franch-Gras L."/>
            <person name="Hahn C."/>
            <person name="Garcia-Roger E.M."/>
            <person name="Carmona M.J."/>
            <person name="Serra M."/>
            <person name="Gomez A."/>
        </authorList>
    </citation>
    <scope>NUCLEOTIDE SEQUENCE [LARGE SCALE GENOMIC DNA]</scope>
    <source>
        <strain evidence="2">HYR1</strain>
    </source>
</reference>
<gene>
    <name evidence="2" type="ORF">BpHYR1_039510</name>
</gene>
<evidence type="ECO:0000256" key="1">
    <source>
        <dbReference type="SAM" id="SignalP"/>
    </source>
</evidence>
<comment type="caution">
    <text evidence="2">The sequence shown here is derived from an EMBL/GenBank/DDBJ whole genome shotgun (WGS) entry which is preliminary data.</text>
</comment>
<sequence>MKYFLILILITIFNINANNYEHEPLSDQDARFVFLSSFLKAFNYDDEFLYKFVVYYFSSYHRTQADLKRIFYHLKYRLNNNNPNFEVDQKIFEMPIYKFIRKMRPDLYGVESVWKEPNEAN</sequence>
<evidence type="ECO:0000313" key="3">
    <source>
        <dbReference type="Proteomes" id="UP000276133"/>
    </source>
</evidence>
<dbReference type="OrthoDB" id="10448272at2759"/>
<keyword evidence="1" id="KW-0732">Signal</keyword>
<dbReference type="Proteomes" id="UP000276133">
    <property type="component" value="Unassembled WGS sequence"/>
</dbReference>
<feature type="signal peptide" evidence="1">
    <location>
        <begin position="1"/>
        <end position="17"/>
    </location>
</feature>
<organism evidence="2 3">
    <name type="scientific">Brachionus plicatilis</name>
    <name type="common">Marine rotifer</name>
    <name type="synonym">Brachionus muelleri</name>
    <dbReference type="NCBI Taxonomy" id="10195"/>
    <lineage>
        <taxon>Eukaryota</taxon>
        <taxon>Metazoa</taxon>
        <taxon>Spiralia</taxon>
        <taxon>Gnathifera</taxon>
        <taxon>Rotifera</taxon>
        <taxon>Eurotatoria</taxon>
        <taxon>Monogononta</taxon>
        <taxon>Pseudotrocha</taxon>
        <taxon>Ploima</taxon>
        <taxon>Brachionidae</taxon>
        <taxon>Brachionus</taxon>
    </lineage>
</organism>
<dbReference type="EMBL" id="REGN01004367">
    <property type="protein sequence ID" value="RNA17817.1"/>
    <property type="molecule type" value="Genomic_DNA"/>
</dbReference>
<feature type="chain" id="PRO_5018153680" evidence="1">
    <location>
        <begin position="18"/>
        <end position="121"/>
    </location>
</feature>
<evidence type="ECO:0000313" key="2">
    <source>
        <dbReference type="EMBL" id="RNA17817.1"/>
    </source>
</evidence>
<protein>
    <submittedName>
        <fullName evidence="2">Uncharacterized protein</fullName>
    </submittedName>
</protein>
<dbReference type="AlphaFoldDB" id="A0A3M7R2J9"/>
<keyword evidence="3" id="KW-1185">Reference proteome</keyword>